<dbReference type="EMBL" id="KZ819321">
    <property type="protein sequence ID" value="PWN23505.1"/>
    <property type="molecule type" value="Genomic_DNA"/>
</dbReference>
<feature type="compositionally biased region" description="Polar residues" evidence="1">
    <location>
        <begin position="74"/>
        <end position="86"/>
    </location>
</feature>
<dbReference type="Proteomes" id="UP000245942">
    <property type="component" value="Unassembled WGS sequence"/>
</dbReference>
<accession>A0A316UJV9</accession>
<proteinExistence type="predicted"/>
<organism evidence="3 4">
    <name type="scientific">Pseudomicrostroma glucosiphilum</name>
    <dbReference type="NCBI Taxonomy" id="1684307"/>
    <lineage>
        <taxon>Eukaryota</taxon>
        <taxon>Fungi</taxon>
        <taxon>Dikarya</taxon>
        <taxon>Basidiomycota</taxon>
        <taxon>Ustilaginomycotina</taxon>
        <taxon>Exobasidiomycetes</taxon>
        <taxon>Microstromatales</taxon>
        <taxon>Microstromatales incertae sedis</taxon>
        <taxon>Pseudomicrostroma</taxon>
    </lineage>
</organism>
<evidence type="ECO:0000256" key="1">
    <source>
        <dbReference type="SAM" id="MobiDB-lite"/>
    </source>
</evidence>
<protein>
    <submittedName>
        <fullName evidence="3">Uncharacterized protein</fullName>
    </submittedName>
</protein>
<evidence type="ECO:0000313" key="4">
    <source>
        <dbReference type="Proteomes" id="UP000245942"/>
    </source>
</evidence>
<evidence type="ECO:0000256" key="2">
    <source>
        <dbReference type="SAM" id="SignalP"/>
    </source>
</evidence>
<reference evidence="3 4" key="1">
    <citation type="journal article" date="2018" name="Mol. Biol. Evol.">
        <title>Broad Genomic Sampling Reveals a Smut Pathogenic Ancestry of the Fungal Clade Ustilaginomycotina.</title>
        <authorList>
            <person name="Kijpornyongpan T."/>
            <person name="Mondo S.J."/>
            <person name="Barry K."/>
            <person name="Sandor L."/>
            <person name="Lee J."/>
            <person name="Lipzen A."/>
            <person name="Pangilinan J."/>
            <person name="LaButti K."/>
            <person name="Hainaut M."/>
            <person name="Henrissat B."/>
            <person name="Grigoriev I.V."/>
            <person name="Spatafora J.W."/>
            <person name="Aime M.C."/>
        </authorList>
    </citation>
    <scope>NUCLEOTIDE SEQUENCE [LARGE SCALE GENOMIC DNA]</scope>
    <source>
        <strain evidence="3 4">MCA 4718</strain>
    </source>
</reference>
<dbReference type="RefSeq" id="XP_025350665.1">
    <property type="nucleotide sequence ID" value="XM_025491057.1"/>
</dbReference>
<evidence type="ECO:0000313" key="3">
    <source>
        <dbReference type="EMBL" id="PWN23505.1"/>
    </source>
</evidence>
<dbReference type="AlphaFoldDB" id="A0A316UJV9"/>
<sequence>MRYTWSCLEIALLATFLMSLPVISTALADPLDGTRRLRPRLVMHPYFTVPGPKEKLRQVTNDIMRSQYQKALEASSTSNAMKSSNRGWGVTSEYKGDKATRDYMNKQAKKNKKKNQLKKTMSKGKGKACMGMCIKPLAESSDSEPERVVV</sequence>
<feature type="region of interest" description="Disordered" evidence="1">
    <location>
        <begin position="74"/>
        <end position="93"/>
    </location>
</feature>
<keyword evidence="2" id="KW-0732">Signal</keyword>
<keyword evidence="4" id="KW-1185">Reference proteome</keyword>
<feature type="compositionally biased region" description="Basic residues" evidence="1">
    <location>
        <begin position="107"/>
        <end position="125"/>
    </location>
</feature>
<feature type="signal peptide" evidence="2">
    <location>
        <begin position="1"/>
        <end position="28"/>
    </location>
</feature>
<feature type="chain" id="PRO_5016299584" evidence="2">
    <location>
        <begin position="29"/>
        <end position="150"/>
    </location>
</feature>
<gene>
    <name evidence="3" type="ORF">BCV69DRAFT_275033</name>
</gene>
<name>A0A316UJV9_9BASI</name>
<feature type="region of interest" description="Disordered" evidence="1">
    <location>
        <begin position="99"/>
        <end position="125"/>
    </location>
</feature>
<dbReference type="GeneID" id="37012791"/>